<feature type="compositionally biased region" description="Basic residues" evidence="1">
    <location>
        <begin position="98"/>
        <end position="114"/>
    </location>
</feature>
<evidence type="ECO:0000256" key="2">
    <source>
        <dbReference type="SAM" id="Phobius"/>
    </source>
</evidence>
<feature type="region of interest" description="Disordered" evidence="1">
    <location>
        <begin position="67"/>
        <end position="128"/>
    </location>
</feature>
<evidence type="ECO:0000256" key="1">
    <source>
        <dbReference type="SAM" id="MobiDB-lite"/>
    </source>
</evidence>
<dbReference type="AlphaFoldDB" id="A0A8H7ZBP3"/>
<protein>
    <submittedName>
        <fullName evidence="3">Uncharacterized protein</fullName>
    </submittedName>
</protein>
<feature type="transmembrane region" description="Helical" evidence="2">
    <location>
        <begin position="6"/>
        <end position="26"/>
    </location>
</feature>
<accession>A0A8H7ZBP3</accession>
<keyword evidence="2" id="KW-0812">Transmembrane</keyword>
<organism evidence="3 4">
    <name type="scientific">Ajellomyces capsulatus</name>
    <name type="common">Darling's disease fungus</name>
    <name type="synonym">Histoplasma capsulatum</name>
    <dbReference type="NCBI Taxonomy" id="5037"/>
    <lineage>
        <taxon>Eukaryota</taxon>
        <taxon>Fungi</taxon>
        <taxon>Dikarya</taxon>
        <taxon>Ascomycota</taxon>
        <taxon>Pezizomycotina</taxon>
        <taxon>Eurotiomycetes</taxon>
        <taxon>Eurotiomycetidae</taxon>
        <taxon>Onygenales</taxon>
        <taxon>Ajellomycetaceae</taxon>
        <taxon>Histoplasma</taxon>
    </lineage>
</organism>
<evidence type="ECO:0000313" key="3">
    <source>
        <dbReference type="EMBL" id="KAG5304649.1"/>
    </source>
</evidence>
<evidence type="ECO:0000313" key="4">
    <source>
        <dbReference type="Proteomes" id="UP000670092"/>
    </source>
</evidence>
<reference evidence="3 4" key="1">
    <citation type="submission" date="2021-01" db="EMBL/GenBank/DDBJ databases">
        <title>Chromosome-level genome assembly of a human fungal pathogen reveals clustering of transcriptionally co-regulated genes.</title>
        <authorList>
            <person name="Voorhies M."/>
            <person name="Cohen S."/>
            <person name="Shea T.P."/>
            <person name="Petrus S."/>
            <person name="Munoz J.F."/>
            <person name="Poplawski S."/>
            <person name="Goldman W.E."/>
            <person name="Michael T."/>
            <person name="Cuomo C.A."/>
            <person name="Sil A."/>
            <person name="Beyhan S."/>
        </authorList>
    </citation>
    <scope>NUCLEOTIDE SEQUENCE [LARGE SCALE GENOMIC DNA]</scope>
    <source>
        <strain evidence="3 4">G184AR</strain>
    </source>
</reference>
<dbReference type="EMBL" id="JAEVHI010000001">
    <property type="protein sequence ID" value="KAG5304649.1"/>
    <property type="molecule type" value="Genomic_DNA"/>
</dbReference>
<feature type="compositionally biased region" description="Basic and acidic residues" evidence="1">
    <location>
        <begin position="115"/>
        <end position="128"/>
    </location>
</feature>
<sequence length="128" mass="14913">MHTPRMWILINFHFVTVFFDISFLRLTYCACLRLLEEDVITGNVPSSNKPQITQKKMKIKALTTGGYGIKQGEKGFAKERVPHRASSQNKAKQDKTRQRSMAHKPQRRSFHRKINSNDDNDKNSRIPR</sequence>
<gene>
    <name evidence="3" type="ORF">I7I52_03052</name>
</gene>
<dbReference type="Proteomes" id="UP000670092">
    <property type="component" value="Unassembled WGS sequence"/>
</dbReference>
<feature type="compositionally biased region" description="Basic and acidic residues" evidence="1">
    <location>
        <begin position="71"/>
        <end position="82"/>
    </location>
</feature>
<keyword evidence="2" id="KW-0472">Membrane</keyword>
<name>A0A8H7ZBP3_AJECA</name>
<keyword evidence="2" id="KW-1133">Transmembrane helix</keyword>
<dbReference type="VEuPathDB" id="FungiDB:I7I52_03052"/>
<proteinExistence type="predicted"/>
<comment type="caution">
    <text evidence="3">The sequence shown here is derived from an EMBL/GenBank/DDBJ whole genome shotgun (WGS) entry which is preliminary data.</text>
</comment>